<dbReference type="PANTHER" id="PTHR30050:SF5">
    <property type="entry name" value="DNAA REGULATORY INACTIVATOR HDA"/>
    <property type="match status" value="1"/>
</dbReference>
<accession>A0ABX8TIK7</accession>
<dbReference type="Proteomes" id="UP000824334">
    <property type="component" value="Chromosome"/>
</dbReference>
<evidence type="ECO:0000313" key="2">
    <source>
        <dbReference type="Proteomes" id="UP000824334"/>
    </source>
</evidence>
<sequence length="231" mass="24767">MTAQSAPPPSAEEQLRLPLERHGEAEAFVVSDSNADAAGVLARWPDGVGSVLSLYGPPGSGKSRLAAEWAERVGAMPLHGAEAALIDPLELEGRPVLLDRAPDADDESLFHLINLANAGGGALLLVSRDAPRSWTVALPDLRSRLDALRTVAVEAPDDVVLSVILRARFAERSIAPADEVIDYLVRRLDRSAESAATVVERLDALHRPVTRVLARQVLDEMQKPESVDDAD</sequence>
<protein>
    <submittedName>
        <fullName evidence="1">Chromosomal replication initiator DnaA</fullName>
    </submittedName>
</protein>
<dbReference type="EMBL" id="CP080034">
    <property type="protein sequence ID" value="QYC11093.1"/>
    <property type="molecule type" value="Genomic_DNA"/>
</dbReference>
<dbReference type="RefSeq" id="WP_219353743.1">
    <property type="nucleotide sequence ID" value="NZ_CP080034.1"/>
</dbReference>
<gene>
    <name evidence="1" type="ORF">KWG56_03520</name>
</gene>
<name>A0ABX8TIK7_9CAUL</name>
<dbReference type="GeneID" id="94374320"/>
<dbReference type="PANTHER" id="PTHR30050">
    <property type="entry name" value="CHROMOSOMAL REPLICATION INITIATOR PROTEIN DNAA"/>
    <property type="match status" value="1"/>
</dbReference>
<keyword evidence="2" id="KW-1185">Reference proteome</keyword>
<proteinExistence type="predicted"/>
<reference evidence="1 2" key="1">
    <citation type="submission" date="2021-07" db="EMBL/GenBank/DDBJ databases">
        <title>Isolation and characterization of bacteria from a gold mining with a capacity of golden bioaccumulation.</title>
        <authorList>
            <person name="Yang X.J."/>
        </authorList>
    </citation>
    <scope>NUCLEOTIDE SEQUENCE [LARGE SCALE GENOMIC DNA]</scope>
    <source>
        <strain evidence="1 2">Au29</strain>
    </source>
</reference>
<organism evidence="1 2">
    <name type="scientific">Brevundimonas nasdae</name>
    <dbReference type="NCBI Taxonomy" id="172043"/>
    <lineage>
        <taxon>Bacteria</taxon>
        <taxon>Pseudomonadati</taxon>
        <taxon>Pseudomonadota</taxon>
        <taxon>Alphaproteobacteria</taxon>
        <taxon>Caulobacterales</taxon>
        <taxon>Caulobacteraceae</taxon>
        <taxon>Brevundimonas</taxon>
    </lineage>
</organism>
<evidence type="ECO:0000313" key="1">
    <source>
        <dbReference type="EMBL" id="QYC11093.1"/>
    </source>
</evidence>